<dbReference type="PATRIC" id="fig|1603606.3.peg.1964"/>
<evidence type="ECO:0000313" key="4">
    <source>
        <dbReference type="Proteomes" id="UP000057158"/>
    </source>
</evidence>
<dbReference type="Pfam" id="PF00582">
    <property type="entry name" value="Usp"/>
    <property type="match status" value="1"/>
</dbReference>
<dbReference type="Gene3D" id="3.40.50.620">
    <property type="entry name" value="HUPs"/>
    <property type="match status" value="1"/>
</dbReference>
<dbReference type="OrthoDB" id="5395985at2"/>
<dbReference type="RefSeq" id="WP_053550671.1">
    <property type="nucleotide sequence ID" value="NZ_CP010802.1"/>
</dbReference>
<protein>
    <submittedName>
        <fullName evidence="3">Nucleotide-binding universal stress protein, UspA family</fullName>
    </submittedName>
</protein>
<evidence type="ECO:0000313" key="3">
    <source>
        <dbReference type="EMBL" id="ALC16584.1"/>
    </source>
</evidence>
<dbReference type="EMBL" id="CP010802">
    <property type="protein sequence ID" value="ALC16584.1"/>
    <property type="molecule type" value="Genomic_DNA"/>
</dbReference>
<dbReference type="STRING" id="1603606.DSOUD_1809"/>
<organism evidence="3 4">
    <name type="scientific">Desulfuromonas soudanensis</name>
    <dbReference type="NCBI Taxonomy" id="1603606"/>
    <lineage>
        <taxon>Bacteria</taxon>
        <taxon>Pseudomonadati</taxon>
        <taxon>Thermodesulfobacteriota</taxon>
        <taxon>Desulfuromonadia</taxon>
        <taxon>Desulfuromonadales</taxon>
        <taxon>Desulfuromonadaceae</taxon>
        <taxon>Desulfuromonas</taxon>
    </lineage>
</organism>
<evidence type="ECO:0000259" key="2">
    <source>
        <dbReference type="Pfam" id="PF00582"/>
    </source>
</evidence>
<dbReference type="PANTHER" id="PTHR46268">
    <property type="entry name" value="STRESS RESPONSE PROTEIN NHAX"/>
    <property type="match status" value="1"/>
</dbReference>
<dbReference type="AlphaFoldDB" id="A0A0M4D1D5"/>
<dbReference type="PANTHER" id="PTHR46268:SF22">
    <property type="entry name" value="SENSOR PROTEIN KDPD-RELATED"/>
    <property type="match status" value="1"/>
</dbReference>
<evidence type="ECO:0000256" key="1">
    <source>
        <dbReference type="ARBA" id="ARBA00008791"/>
    </source>
</evidence>
<reference evidence="3 4" key="1">
    <citation type="submission" date="2015-07" db="EMBL/GenBank/DDBJ databases">
        <title>Isolation and Genomic Characterization of a Novel Halophilic Metal-Reducing Deltaproteobacterium from the Deep Subsurface.</title>
        <authorList>
            <person name="Badalamenti J.P."/>
            <person name="Summers Z.M."/>
            <person name="Gralnick J.A."/>
            <person name="Bond D.R."/>
        </authorList>
    </citation>
    <scope>NUCLEOTIDE SEQUENCE [LARGE SCALE GENOMIC DNA]</scope>
    <source>
        <strain evidence="3 4">WTL</strain>
    </source>
</reference>
<keyword evidence="4" id="KW-1185">Reference proteome</keyword>
<accession>A0A0M4D1D5</accession>
<comment type="similarity">
    <text evidence="1">Belongs to the universal stress protein A family.</text>
</comment>
<proteinExistence type="inferred from homology"/>
<dbReference type="InterPro" id="IPR006016">
    <property type="entry name" value="UspA"/>
</dbReference>
<name>A0A0M4D1D5_9BACT</name>
<gene>
    <name evidence="3" type="ORF">DSOUD_1809</name>
</gene>
<dbReference type="KEGG" id="des:DSOUD_1809"/>
<dbReference type="InterPro" id="IPR014729">
    <property type="entry name" value="Rossmann-like_a/b/a_fold"/>
</dbReference>
<dbReference type="Proteomes" id="UP000057158">
    <property type="component" value="Chromosome"/>
</dbReference>
<dbReference type="SUPFAM" id="SSF52402">
    <property type="entry name" value="Adenine nucleotide alpha hydrolases-like"/>
    <property type="match status" value="1"/>
</dbReference>
<sequence>MKEISRILVISRMTPYCRDAIHYGLSLARKYKGELFILHLLANPGDIIGVNASGLFPLEEYNKYRDIQQKAKDELDQVIKQEIKDGFPIKELISDHDPVDEILHVVKEENIDLIVMLAHEEGHLEHTLFGREKDDIISSLPCSILLVKKEPEPVKR</sequence>
<feature type="domain" description="UspA" evidence="2">
    <location>
        <begin position="5"/>
        <end position="148"/>
    </location>
</feature>
<dbReference type="CDD" id="cd00293">
    <property type="entry name" value="USP-like"/>
    <property type="match status" value="1"/>
</dbReference>